<gene>
    <name evidence="2" type="ORF">R1sor_017151</name>
</gene>
<evidence type="ECO:0000313" key="3">
    <source>
        <dbReference type="Proteomes" id="UP001633002"/>
    </source>
</evidence>
<comment type="caution">
    <text evidence="2">The sequence shown here is derived from an EMBL/GenBank/DDBJ whole genome shotgun (WGS) entry which is preliminary data.</text>
</comment>
<reference evidence="2 3" key="1">
    <citation type="submission" date="2024-09" db="EMBL/GenBank/DDBJ databases">
        <title>Chromosome-scale assembly of Riccia sorocarpa.</title>
        <authorList>
            <person name="Paukszto L."/>
        </authorList>
    </citation>
    <scope>NUCLEOTIDE SEQUENCE [LARGE SCALE GENOMIC DNA]</scope>
    <source>
        <strain evidence="2">LP-2024</strain>
        <tissue evidence="2">Aerial parts of the thallus</tissue>
    </source>
</reference>
<proteinExistence type="predicted"/>
<sequence>MSTSSVGGFAVGEENAGIVVLRLMETIDPMVISQELPNFSSDEPHLYRWPICSLRVEENGKILGDLYSAYADADFARDVVQRRRKRAYFSTKRKLRTEEEKVTIRLKKKAEKKLLDANIKEDMLEGCGSFARKHFGSSMESLSPLTTSTRRSPTKVRSKDTTATRGLSSRGSQLFKLKLF</sequence>
<dbReference type="AlphaFoldDB" id="A0ABD3I7T5"/>
<dbReference type="EMBL" id="JBJQOH010000001">
    <property type="protein sequence ID" value="KAL3699129.1"/>
    <property type="molecule type" value="Genomic_DNA"/>
</dbReference>
<dbReference type="Proteomes" id="UP001633002">
    <property type="component" value="Unassembled WGS sequence"/>
</dbReference>
<name>A0ABD3I7T5_9MARC</name>
<organism evidence="2 3">
    <name type="scientific">Riccia sorocarpa</name>
    <dbReference type="NCBI Taxonomy" id="122646"/>
    <lineage>
        <taxon>Eukaryota</taxon>
        <taxon>Viridiplantae</taxon>
        <taxon>Streptophyta</taxon>
        <taxon>Embryophyta</taxon>
        <taxon>Marchantiophyta</taxon>
        <taxon>Marchantiopsida</taxon>
        <taxon>Marchantiidae</taxon>
        <taxon>Marchantiales</taxon>
        <taxon>Ricciaceae</taxon>
        <taxon>Riccia</taxon>
    </lineage>
</organism>
<feature type="compositionally biased region" description="Low complexity" evidence="1">
    <location>
        <begin position="141"/>
        <end position="151"/>
    </location>
</feature>
<protein>
    <submittedName>
        <fullName evidence="2">Uncharacterized protein</fullName>
    </submittedName>
</protein>
<evidence type="ECO:0000256" key="1">
    <source>
        <dbReference type="SAM" id="MobiDB-lite"/>
    </source>
</evidence>
<evidence type="ECO:0000313" key="2">
    <source>
        <dbReference type="EMBL" id="KAL3699129.1"/>
    </source>
</evidence>
<feature type="region of interest" description="Disordered" evidence="1">
    <location>
        <begin position="140"/>
        <end position="167"/>
    </location>
</feature>
<keyword evidence="3" id="KW-1185">Reference proteome</keyword>
<accession>A0ABD3I7T5</accession>